<gene>
    <name evidence="1" type="ORF">O181_015430</name>
</gene>
<protein>
    <recommendedName>
        <fullName evidence="3">Phosphoribulokinase/uridine kinase domain-containing protein</fullName>
    </recommendedName>
</protein>
<evidence type="ECO:0000313" key="2">
    <source>
        <dbReference type="Proteomes" id="UP000765509"/>
    </source>
</evidence>
<dbReference type="OrthoDB" id="10041966at2759"/>
<dbReference type="SUPFAM" id="SSF52540">
    <property type="entry name" value="P-loop containing nucleoside triphosphate hydrolases"/>
    <property type="match status" value="1"/>
</dbReference>
<evidence type="ECO:0000313" key="1">
    <source>
        <dbReference type="EMBL" id="MBW0475715.1"/>
    </source>
</evidence>
<organism evidence="1 2">
    <name type="scientific">Austropuccinia psidii MF-1</name>
    <dbReference type="NCBI Taxonomy" id="1389203"/>
    <lineage>
        <taxon>Eukaryota</taxon>
        <taxon>Fungi</taxon>
        <taxon>Dikarya</taxon>
        <taxon>Basidiomycota</taxon>
        <taxon>Pucciniomycotina</taxon>
        <taxon>Pucciniomycetes</taxon>
        <taxon>Pucciniales</taxon>
        <taxon>Sphaerophragmiaceae</taxon>
        <taxon>Austropuccinia</taxon>
    </lineage>
</organism>
<evidence type="ECO:0008006" key="3">
    <source>
        <dbReference type="Google" id="ProtNLM"/>
    </source>
</evidence>
<dbReference type="EMBL" id="AVOT02004210">
    <property type="protein sequence ID" value="MBW0475715.1"/>
    <property type="molecule type" value="Genomic_DNA"/>
</dbReference>
<accession>A0A9Q3C2X9</accession>
<comment type="caution">
    <text evidence="1">The sequence shown here is derived from an EMBL/GenBank/DDBJ whole genome shotgun (WGS) entry which is preliminary data.</text>
</comment>
<name>A0A9Q3C2X9_9BASI</name>
<dbReference type="InterPro" id="IPR027417">
    <property type="entry name" value="P-loop_NTPase"/>
</dbReference>
<reference evidence="1" key="1">
    <citation type="submission" date="2021-03" db="EMBL/GenBank/DDBJ databases">
        <title>Draft genome sequence of rust myrtle Austropuccinia psidii MF-1, a brazilian biotype.</title>
        <authorList>
            <person name="Quecine M.C."/>
            <person name="Pachon D.M.R."/>
            <person name="Bonatelli M.L."/>
            <person name="Correr F.H."/>
            <person name="Franceschini L.M."/>
            <person name="Leite T.F."/>
            <person name="Margarido G.R.A."/>
            <person name="Almeida C.A."/>
            <person name="Ferrarezi J.A."/>
            <person name="Labate C.A."/>
        </authorList>
    </citation>
    <scope>NUCLEOTIDE SEQUENCE</scope>
    <source>
        <strain evidence="1">MF-1</strain>
    </source>
</reference>
<proteinExistence type="predicted"/>
<dbReference type="Proteomes" id="UP000765509">
    <property type="component" value="Unassembled WGS sequence"/>
</dbReference>
<dbReference type="Gene3D" id="3.40.50.300">
    <property type="entry name" value="P-loop containing nucleotide triphosphate hydrolases"/>
    <property type="match status" value="1"/>
</dbReference>
<dbReference type="AlphaFoldDB" id="A0A9Q3C2X9"/>
<sequence length="297" mass="34433">MDSKLINNQIIHVKHQIVIIAIGGPTCSGKTTLSKTLQNQLSNSIILHQDDFVPNSKDIPIHPIHKVPDWDDPRGAIDWLRLRKILQDLKELEKIQETFQTTASSSIIHQNGDNIDIDFSHSIFQNRFNQLIQSIHSHDHLNQSTTNTQTLIQPPPKSPPADQHLAFITQNNQPTKLITKFHYVILDGFLLFWDLDCFKNYDLKFFIRESYQVLKERRRLRQLYYTAEGDTWVDPPNYWDQIVWPAYLFAHQHMFQDENVETGEFDQNSWAGASTVLLVPDLHFAQPMAHSLVHTPA</sequence>
<keyword evidence="2" id="KW-1185">Reference proteome</keyword>
<dbReference type="PANTHER" id="PTHR10285">
    <property type="entry name" value="URIDINE KINASE"/>
    <property type="match status" value="1"/>
</dbReference>